<dbReference type="GO" id="GO:0030976">
    <property type="term" value="F:thiamine pyrophosphate binding"/>
    <property type="evidence" value="ECO:0007669"/>
    <property type="project" value="InterPro"/>
</dbReference>
<gene>
    <name evidence="3" type="ORF">KX928_09315</name>
</gene>
<dbReference type="PROSITE" id="PS51379">
    <property type="entry name" value="4FE4S_FER_2"/>
    <property type="match status" value="1"/>
</dbReference>
<dbReference type="CDD" id="cd07034">
    <property type="entry name" value="TPP_PYR_PFOR_IOR-alpha_like"/>
    <property type="match status" value="1"/>
</dbReference>
<dbReference type="PANTHER" id="PTHR48084:SF3">
    <property type="entry name" value="SUBUNIT OF PYRUVATE:FLAVODOXIN OXIDOREDUCTASE"/>
    <property type="match status" value="1"/>
</dbReference>
<protein>
    <submittedName>
        <fullName evidence="3">Indolepyruvate ferredoxin oxidoreductase family protein</fullName>
    </submittedName>
</protein>
<dbReference type="Pfam" id="PF01558">
    <property type="entry name" value="POR"/>
    <property type="match status" value="1"/>
</dbReference>
<keyword evidence="4" id="KW-1185">Reference proteome</keyword>
<dbReference type="PANTHER" id="PTHR48084">
    <property type="entry name" value="2-OXOGLUTARATE OXIDOREDUCTASE SUBUNIT KORB-RELATED"/>
    <property type="match status" value="1"/>
</dbReference>
<keyword evidence="1" id="KW-0560">Oxidoreductase</keyword>
<dbReference type="Proteomes" id="UP001138661">
    <property type="component" value="Unassembled WGS sequence"/>
</dbReference>
<dbReference type="NCBIfam" id="NF009589">
    <property type="entry name" value="PRK13030.1"/>
    <property type="match status" value="1"/>
</dbReference>
<proteinExistence type="predicted"/>
<dbReference type="InterPro" id="IPR002880">
    <property type="entry name" value="Pyrv_Fd/Flavodoxin_OxRdtase_N"/>
</dbReference>
<dbReference type="Pfam" id="PF02775">
    <property type="entry name" value="TPP_enzyme_C"/>
    <property type="match status" value="1"/>
</dbReference>
<evidence type="ECO:0000256" key="1">
    <source>
        <dbReference type="ARBA" id="ARBA00023002"/>
    </source>
</evidence>
<dbReference type="NCBIfam" id="NF009588">
    <property type="entry name" value="PRK13029.1"/>
    <property type="match status" value="1"/>
</dbReference>
<dbReference type="InterPro" id="IPR051457">
    <property type="entry name" value="2-oxoacid:Fd_oxidoreductase"/>
</dbReference>
<dbReference type="AlphaFoldDB" id="A0A9X1JYB4"/>
<dbReference type="RefSeq" id="WP_219501342.1">
    <property type="nucleotide sequence ID" value="NZ_JAHXDN010000002.1"/>
</dbReference>
<organism evidence="3 4">
    <name type="scientific">Roseobacter insulae</name>
    <dbReference type="NCBI Taxonomy" id="2859783"/>
    <lineage>
        <taxon>Bacteria</taxon>
        <taxon>Pseudomonadati</taxon>
        <taxon>Pseudomonadota</taxon>
        <taxon>Alphaproteobacteria</taxon>
        <taxon>Rhodobacterales</taxon>
        <taxon>Roseobacteraceae</taxon>
        <taxon>Roseobacter</taxon>
    </lineage>
</organism>
<dbReference type="InterPro" id="IPR046667">
    <property type="entry name" value="DUF6537"/>
</dbReference>
<dbReference type="Pfam" id="PF20169">
    <property type="entry name" value="DUF6537"/>
    <property type="match status" value="1"/>
</dbReference>
<evidence type="ECO:0000313" key="4">
    <source>
        <dbReference type="Proteomes" id="UP001138661"/>
    </source>
</evidence>
<dbReference type="InterPro" id="IPR019752">
    <property type="entry name" value="Pyrv/ketoisovalerate_OxRed_cat"/>
</dbReference>
<name>A0A9X1JYB4_9RHOB</name>
<reference evidence="3" key="1">
    <citation type="submission" date="2021-07" db="EMBL/GenBank/DDBJ databases">
        <title>Roseobacter insulae sp. nov., isolated from a tidal flat.</title>
        <authorList>
            <person name="Park S."/>
            <person name="Yoon J.-H."/>
        </authorList>
    </citation>
    <scope>NUCLEOTIDE SEQUENCE</scope>
    <source>
        <strain evidence="3">YSTF-M11</strain>
    </source>
</reference>
<accession>A0A9X1JYB4</accession>
<evidence type="ECO:0000259" key="2">
    <source>
        <dbReference type="PROSITE" id="PS51379"/>
    </source>
</evidence>
<evidence type="ECO:0000313" key="3">
    <source>
        <dbReference type="EMBL" id="MBW4707985.1"/>
    </source>
</evidence>
<dbReference type="GO" id="GO:0016625">
    <property type="term" value="F:oxidoreductase activity, acting on the aldehyde or oxo group of donors, iron-sulfur protein as acceptor"/>
    <property type="evidence" value="ECO:0007669"/>
    <property type="project" value="UniProtKB-ARBA"/>
</dbReference>
<dbReference type="GO" id="GO:0044281">
    <property type="term" value="P:small molecule metabolic process"/>
    <property type="evidence" value="ECO:0007669"/>
    <property type="project" value="UniProtKB-ARBA"/>
</dbReference>
<dbReference type="InterPro" id="IPR011766">
    <property type="entry name" value="TPP_enzyme_TPP-bd"/>
</dbReference>
<comment type="caution">
    <text evidence="3">The sequence shown here is derived from an EMBL/GenBank/DDBJ whole genome shotgun (WGS) entry which is preliminary data.</text>
</comment>
<feature type="domain" description="4Fe-4S ferredoxin-type" evidence="2">
    <location>
        <begin position="625"/>
        <end position="656"/>
    </location>
</feature>
<sequence length="1138" mass="124478">MSTQKISLNDRYDLNKNTVLLNGTQALVRLMMMQKVRDTAAGLNTAGLVTGYRGSPLGAVDMQMQRALKPLTEHAITFQAGLNEDLAATALWGSQQAELRGEGKYDGVFGLWYGKGPGVDRSGDVMRHANMAGSARNGGVLMAMGDDHTGESSTVLHQSEWAMVDAYMPVVSPAGVQEILDYGLYGFALSRFSGLWVGLKTMKDTVEATSVVDGNPTRLSFVTPDFKMPEGGLNIRLIDTPHEQEARMIDHKRFAAEAFSHANKMDKRIWGKAGAKIGFVAAGKNWLDLEHALTLLNIDAPEADRLGITTYKVGQTFPLDMEGFHDWAEGLDLIVVVEEKRKLIEVQIKEAIFDDRRGRRVYGWYKGGAGGMHRDELFPTRGALDPIMIAEKLGEILIEEGRDNERLRAGLEVLEDARRNDNAEDIAARLPYFCSGCPHNTSTRLPDGSRAYAGIGCHYMVQWMDRETTGFTHMGGEGANWIGEAPFSTREHVFQNLGDGTYNHSGVQAIRAALNAKTNITYKILYNDAVAMTGGQHNEGDLDAPRIVRELQAMGVPHIAVVYDEKEAVDLSAFKGVEVHERASLQTVQERFAKTPGVSAIVYIQTCAAEKRRRRKRGLFPDPDKRVFINTDVCEGCGDCGVQSNCVSIVPQETELGRKRAIDQSSCNKDFSCLKGFCPSFVTLEGAKVRKDPTTTLDIPNLPQPALPAIDGTWNVVITGVGGTGVVTIGAVMAQAAHIDGKGAGMMEMAGLAQKGGAVHIHCRLAEKPGDITAIRVATGEADALIGGDLVVSAGAKTLGLTRGGRTGAVVNSHEIITGDFTRDTEFRLPSERLSLALQARLKDRVDLFDASELAKATLGDSIFSNMMIFGAAWQRGLVPLSFDAISEAIKLNGAAVERNLRAFEIGRWAVLNPAEAAALLQPRVIKLPQTPEEKIAFREAHLTAYQSRRLAKRYRRLLDTIPDQEVRQAAAEGYHKLLSYKDEYEVARLLLTSREKAAAEFDGDFKMTFNLAPPMLSKTGPDGRPMKRTFGPWLEKPLRVLAKFKRLRGTPFDPFGYTAERRMERALIRQYERDLATVLPLLTESTGPAIAALAELPMQIKGFGPVKQLNEAKAAKRREELLAVIQAGGADTAKAAE</sequence>
<dbReference type="EMBL" id="JAHXDN010000002">
    <property type="protein sequence ID" value="MBW4707985.1"/>
    <property type="molecule type" value="Genomic_DNA"/>
</dbReference>
<dbReference type="InterPro" id="IPR017896">
    <property type="entry name" value="4Fe4S_Fe-S-bd"/>
</dbReference>
<dbReference type="GO" id="GO:0045333">
    <property type="term" value="P:cellular respiration"/>
    <property type="evidence" value="ECO:0007669"/>
    <property type="project" value="UniProtKB-ARBA"/>
</dbReference>